<evidence type="ECO:0000313" key="3">
    <source>
        <dbReference type="Proteomes" id="UP001465755"/>
    </source>
</evidence>
<dbReference type="Proteomes" id="UP001465755">
    <property type="component" value="Unassembled WGS sequence"/>
</dbReference>
<accession>A0AAW1NYD4</accession>
<evidence type="ECO:0000256" key="1">
    <source>
        <dbReference type="SAM" id="MobiDB-lite"/>
    </source>
</evidence>
<proteinExistence type="predicted"/>
<reference evidence="2 3" key="1">
    <citation type="journal article" date="2024" name="Nat. Commun.">
        <title>Phylogenomics reveals the evolutionary origins of lichenization in chlorophyte algae.</title>
        <authorList>
            <person name="Puginier C."/>
            <person name="Libourel C."/>
            <person name="Otte J."/>
            <person name="Skaloud P."/>
            <person name="Haon M."/>
            <person name="Grisel S."/>
            <person name="Petersen M."/>
            <person name="Berrin J.G."/>
            <person name="Delaux P.M."/>
            <person name="Dal Grande F."/>
            <person name="Keller J."/>
        </authorList>
    </citation>
    <scope>NUCLEOTIDE SEQUENCE [LARGE SCALE GENOMIC DNA]</scope>
    <source>
        <strain evidence="2 3">SAG 2036</strain>
    </source>
</reference>
<organism evidence="2 3">
    <name type="scientific">Symbiochloris irregularis</name>
    <dbReference type="NCBI Taxonomy" id="706552"/>
    <lineage>
        <taxon>Eukaryota</taxon>
        <taxon>Viridiplantae</taxon>
        <taxon>Chlorophyta</taxon>
        <taxon>core chlorophytes</taxon>
        <taxon>Trebouxiophyceae</taxon>
        <taxon>Trebouxiales</taxon>
        <taxon>Trebouxiaceae</taxon>
        <taxon>Symbiochloris</taxon>
    </lineage>
</organism>
<sequence length="128" mass="14198">MVTQLVHGELGRAENPSILHGHLTLRVTLQSSISRNSLDDLASLLPKQQVDRQRQQEQLQPQPQLEQMDDIDDDDASSIVIWGLADANMEGQQLADLVQQFLTEHIKARRSLHVVDAHHLAPGGACAQ</sequence>
<evidence type="ECO:0000313" key="2">
    <source>
        <dbReference type="EMBL" id="KAK9798984.1"/>
    </source>
</evidence>
<dbReference type="AlphaFoldDB" id="A0AAW1NYD4"/>
<protein>
    <submittedName>
        <fullName evidence="2">Uncharacterized protein</fullName>
    </submittedName>
</protein>
<dbReference type="EMBL" id="JALJOQ010000093">
    <property type="protein sequence ID" value="KAK9798984.1"/>
    <property type="molecule type" value="Genomic_DNA"/>
</dbReference>
<feature type="compositionally biased region" description="Low complexity" evidence="1">
    <location>
        <begin position="56"/>
        <end position="66"/>
    </location>
</feature>
<name>A0AAW1NYD4_9CHLO</name>
<feature type="region of interest" description="Disordered" evidence="1">
    <location>
        <begin position="47"/>
        <end position="71"/>
    </location>
</feature>
<gene>
    <name evidence="2" type="ORF">WJX73_009288</name>
</gene>
<keyword evidence="3" id="KW-1185">Reference proteome</keyword>
<comment type="caution">
    <text evidence="2">The sequence shown here is derived from an EMBL/GenBank/DDBJ whole genome shotgun (WGS) entry which is preliminary data.</text>
</comment>